<comment type="caution">
    <text evidence="1">The sequence shown here is derived from an EMBL/GenBank/DDBJ whole genome shotgun (WGS) entry which is preliminary data.</text>
</comment>
<protein>
    <submittedName>
        <fullName evidence="1">DUF1007 family protein</fullName>
    </submittedName>
</protein>
<reference evidence="1 2" key="1">
    <citation type="submission" date="2018-08" db="EMBL/GenBank/DDBJ databases">
        <title>Flavobacterium tibetense sp. nov., isolated from a wetland YonghuCo on Tibetan Plateau.</title>
        <authorList>
            <person name="Phurbu D."/>
            <person name="Lu H."/>
            <person name="Xing P."/>
        </authorList>
    </citation>
    <scope>NUCLEOTIDE SEQUENCE [LARGE SCALE GENOMIC DNA]</scope>
    <source>
        <strain evidence="1 2">DJC</strain>
    </source>
</reference>
<keyword evidence="2" id="KW-1185">Reference proteome</keyword>
<evidence type="ECO:0000313" key="1">
    <source>
        <dbReference type="EMBL" id="RGP38909.1"/>
    </source>
</evidence>
<sequence>MRLQPGEWALELFGGDADDALPGRGIGLSVAQCVEDFDGSGFDGGGGEQRPLFHQGGFVIRGRAKAAAVFAGDVQADGEGFGQQQCAVTHGRDLAQRVDGKVVRHGGVQRRAGGCAVGQPVGLNHRDMGEGGFAFLQHPERADRAGSVNAVDGQHRGWSFCGYGNSSMMRRDGQGPIAGGPVRRTGKSALTPGLWAWRLHVLWANLCRMKKLLAAIVGLVLSVPVGAAAHPHVFIDATIEVIFDATGRAEALRIGWTYDSLFSMTYVAEMGLDPDFDGVLTAEEEASLAGFDMDWHEDFAGDTYALLGEVPVGLSAPLEPTAAYRDGSLVSTHLRRLSAPVAPLGADLVVQVYDPSFYTSYLIAQTPVLTGGEGCRVQVYEPDRAAADARLEAAMQELAGSADAETEFPAIGAAYAEEARIACGP</sequence>
<organism evidence="1 2">
    <name type="scientific">Pseudotabrizicola alkalilacus</name>
    <dbReference type="NCBI Taxonomy" id="2305252"/>
    <lineage>
        <taxon>Bacteria</taxon>
        <taxon>Pseudomonadati</taxon>
        <taxon>Pseudomonadota</taxon>
        <taxon>Alphaproteobacteria</taxon>
        <taxon>Rhodobacterales</taxon>
        <taxon>Paracoccaceae</taxon>
        <taxon>Pseudotabrizicola</taxon>
    </lineage>
</organism>
<dbReference type="Pfam" id="PF06226">
    <property type="entry name" value="DUF1007"/>
    <property type="match status" value="1"/>
</dbReference>
<accession>A0A411Z777</accession>
<dbReference type="EMBL" id="QWEY01000001">
    <property type="protein sequence ID" value="RGP38909.1"/>
    <property type="molecule type" value="Genomic_DNA"/>
</dbReference>
<dbReference type="Proteomes" id="UP000284547">
    <property type="component" value="Unassembled WGS sequence"/>
</dbReference>
<evidence type="ECO:0000313" key="2">
    <source>
        <dbReference type="Proteomes" id="UP000284547"/>
    </source>
</evidence>
<dbReference type="InterPro" id="IPR010412">
    <property type="entry name" value="DUF1007"/>
</dbReference>
<dbReference type="AlphaFoldDB" id="A0A411Z777"/>
<proteinExistence type="predicted"/>
<name>A0A411Z777_9RHOB</name>
<gene>
    <name evidence="1" type="ORF">D1012_01980</name>
</gene>